<evidence type="ECO:0000313" key="3">
    <source>
        <dbReference type="EMBL" id="MEK8090844.1"/>
    </source>
</evidence>
<evidence type="ECO:0000256" key="1">
    <source>
        <dbReference type="ARBA" id="ARBA00008791"/>
    </source>
</evidence>
<dbReference type="CDD" id="cd00293">
    <property type="entry name" value="USP-like"/>
    <property type="match status" value="1"/>
</dbReference>
<feature type="domain" description="UspA" evidence="2">
    <location>
        <begin position="1"/>
        <end position="140"/>
    </location>
</feature>
<accession>A0ABU9DBE9</accession>
<dbReference type="Gene3D" id="3.40.50.620">
    <property type="entry name" value="HUPs"/>
    <property type="match status" value="1"/>
</dbReference>
<evidence type="ECO:0000259" key="2">
    <source>
        <dbReference type="Pfam" id="PF00582"/>
    </source>
</evidence>
<dbReference type="PRINTS" id="PR01438">
    <property type="entry name" value="UNVRSLSTRESS"/>
</dbReference>
<organism evidence="3 4">
    <name type="scientific">Thermithiobacillus plumbiphilus</name>
    <dbReference type="NCBI Taxonomy" id="1729899"/>
    <lineage>
        <taxon>Bacteria</taxon>
        <taxon>Pseudomonadati</taxon>
        <taxon>Pseudomonadota</taxon>
        <taxon>Acidithiobacillia</taxon>
        <taxon>Acidithiobacillales</taxon>
        <taxon>Thermithiobacillaceae</taxon>
        <taxon>Thermithiobacillus</taxon>
    </lineage>
</organism>
<name>A0ABU9DBE9_9PROT</name>
<keyword evidence="4" id="KW-1185">Reference proteome</keyword>
<protein>
    <submittedName>
        <fullName evidence="3">Universal stress protein</fullName>
    </submittedName>
</protein>
<evidence type="ECO:0000313" key="4">
    <source>
        <dbReference type="Proteomes" id="UP001446205"/>
    </source>
</evidence>
<dbReference type="SUPFAM" id="SSF52402">
    <property type="entry name" value="Adenine nucleotide alpha hydrolases-like"/>
    <property type="match status" value="1"/>
</dbReference>
<dbReference type="EMBL" id="JBBPCO010000017">
    <property type="protein sequence ID" value="MEK8090844.1"/>
    <property type="molecule type" value="Genomic_DNA"/>
</dbReference>
<dbReference type="InterPro" id="IPR006015">
    <property type="entry name" value="Universal_stress_UspA"/>
</dbReference>
<dbReference type="RefSeq" id="WP_341371900.1">
    <property type="nucleotide sequence ID" value="NZ_JBBPCO010000017.1"/>
</dbReference>
<gene>
    <name evidence="3" type="ORF">WOB96_13885</name>
</gene>
<dbReference type="Proteomes" id="UP001446205">
    <property type="component" value="Unassembled WGS sequence"/>
</dbReference>
<sequence>MYQHLLLSYDGSREGRAALRRGAEMAIACGAETHLLAVMQPLSGLALADGILPQDIFQIEEREAREILEEGVHWLQERGLQATGHLAVGEPAERILFTARELGIDLIVVGHRNQSRLARWWRGSVGATLLDEAPCSILIVVSPENAAGAPAGKPD</sequence>
<dbReference type="InterPro" id="IPR006016">
    <property type="entry name" value="UspA"/>
</dbReference>
<dbReference type="Pfam" id="PF00582">
    <property type="entry name" value="Usp"/>
    <property type="match status" value="1"/>
</dbReference>
<dbReference type="PANTHER" id="PTHR46268">
    <property type="entry name" value="STRESS RESPONSE PROTEIN NHAX"/>
    <property type="match status" value="1"/>
</dbReference>
<dbReference type="InterPro" id="IPR014729">
    <property type="entry name" value="Rossmann-like_a/b/a_fold"/>
</dbReference>
<reference evidence="3 4" key="1">
    <citation type="submission" date="2024-04" db="EMBL/GenBank/DDBJ databases">
        <authorList>
            <person name="Abashina T."/>
            <person name="Shaikin A."/>
        </authorList>
    </citation>
    <scope>NUCLEOTIDE SEQUENCE [LARGE SCALE GENOMIC DNA]</scope>
    <source>
        <strain evidence="3 4">AAFK</strain>
    </source>
</reference>
<comment type="similarity">
    <text evidence="1">Belongs to the universal stress protein A family.</text>
</comment>
<dbReference type="PANTHER" id="PTHR46268:SF15">
    <property type="entry name" value="UNIVERSAL STRESS PROTEIN HP_0031"/>
    <property type="match status" value="1"/>
</dbReference>
<comment type="caution">
    <text evidence="3">The sequence shown here is derived from an EMBL/GenBank/DDBJ whole genome shotgun (WGS) entry which is preliminary data.</text>
</comment>
<proteinExistence type="inferred from homology"/>